<dbReference type="InterPro" id="IPR011989">
    <property type="entry name" value="ARM-like"/>
</dbReference>
<name>A0ABV9ND70_9PROT</name>
<keyword evidence="2" id="KW-1185">Reference proteome</keyword>
<protein>
    <submittedName>
        <fullName evidence="1">HEAT repeat domain-containing protein</fullName>
    </submittedName>
</protein>
<gene>
    <name evidence="1" type="ORF">ACFPB0_09180</name>
</gene>
<accession>A0ABV9ND70</accession>
<evidence type="ECO:0000313" key="2">
    <source>
        <dbReference type="Proteomes" id="UP001596024"/>
    </source>
</evidence>
<dbReference type="Gene3D" id="1.25.10.10">
    <property type="entry name" value="Leucine-rich Repeat Variant"/>
    <property type="match status" value="1"/>
</dbReference>
<comment type="caution">
    <text evidence="1">The sequence shown here is derived from an EMBL/GenBank/DDBJ whole genome shotgun (WGS) entry which is preliminary data.</text>
</comment>
<dbReference type="Proteomes" id="UP001596024">
    <property type="component" value="Unassembled WGS sequence"/>
</dbReference>
<dbReference type="RefSeq" id="WP_371393484.1">
    <property type="nucleotide sequence ID" value="NZ_CP163421.1"/>
</dbReference>
<sequence length="619" mass="68169">MLAIIAALSLMQAGEDVSDHYRLLSELADCPTIEICVELLERAYAQSDTRTEPEESWHELYMHVARASFRHQGRAGLEAMIGWGERSTGRTSVAERIVAHWPFTSQSDIERAQDFVRGSGWRLFVRSSVLRPAPEIDAVISQPANYWMIVALGYFAGPAILAGIDGERSYIPHEESALPPGDRHLLADDWSRLAADIAQPVERRTVALRGLKALGHVGHPYIHRLAGSDFGEPGGELHTLAREARQAALDPSFAAELAAECVANAEALDAIPEAYTDPRIGRYDHGSAYFPLRHCLGDLANFGRDALAYVAPLRPFLHSQRLDLRLYVMQTLAHLGDDAVLPVLREALQSNDWSEVYAVIHAFVFIGDGSEAERIGMVAESHWLPFVREAAHSLTSFQVLVDQAGRGGPVTNLGASTRGSANAARAPSMMSIWHEAPRLWSPQGRWFSGTRIDDFTESCRADGYRYRDAVLSTQDSAPRPGWRDEDVLHIPFMGGSLEATNQGEWGGALKWLAEGSAEGRTVIDDNVVGVITADERTLIVATGLSHLGLVTGTLYRVDWRTAEDWTVTRISTLPSTPRWLARLDEERFAVATAHGLVVFDRERVIGLGHCEPGPPTDRN</sequence>
<evidence type="ECO:0000313" key="1">
    <source>
        <dbReference type="EMBL" id="MFC4725459.1"/>
    </source>
</evidence>
<dbReference type="InterPro" id="IPR016024">
    <property type="entry name" value="ARM-type_fold"/>
</dbReference>
<dbReference type="EMBL" id="JBHSGQ010000004">
    <property type="protein sequence ID" value="MFC4725459.1"/>
    <property type="molecule type" value="Genomic_DNA"/>
</dbReference>
<organism evidence="1 2">
    <name type="scientific">Glycocaulis abyssi</name>
    <dbReference type="NCBI Taxonomy" id="1433403"/>
    <lineage>
        <taxon>Bacteria</taxon>
        <taxon>Pseudomonadati</taxon>
        <taxon>Pseudomonadota</taxon>
        <taxon>Alphaproteobacteria</taxon>
        <taxon>Maricaulales</taxon>
        <taxon>Maricaulaceae</taxon>
        <taxon>Glycocaulis</taxon>
    </lineage>
</organism>
<proteinExistence type="predicted"/>
<dbReference type="SUPFAM" id="SSF48371">
    <property type="entry name" value="ARM repeat"/>
    <property type="match status" value="1"/>
</dbReference>
<reference evidence="2" key="1">
    <citation type="journal article" date="2019" name="Int. J. Syst. Evol. Microbiol.">
        <title>The Global Catalogue of Microorganisms (GCM) 10K type strain sequencing project: providing services to taxonomists for standard genome sequencing and annotation.</title>
        <authorList>
            <consortium name="The Broad Institute Genomics Platform"/>
            <consortium name="The Broad Institute Genome Sequencing Center for Infectious Disease"/>
            <person name="Wu L."/>
            <person name="Ma J."/>
        </authorList>
    </citation>
    <scope>NUCLEOTIDE SEQUENCE [LARGE SCALE GENOMIC DNA]</scope>
    <source>
        <strain evidence="2">CCUG 62981</strain>
    </source>
</reference>